<sequence length="93" mass="9741">MIQTGILDNVLAFASVLAVFTLALVQLIKNNINLPRNAVPFIGLGIGLLIGAAAYPFTDLGLTLRLWSGGLAGLSATGLFELAFNDRPGTTQK</sequence>
<feature type="transmembrane region" description="Helical" evidence="1">
    <location>
        <begin position="37"/>
        <end position="58"/>
    </location>
</feature>
<keyword evidence="1" id="KW-1133">Transmembrane helix</keyword>
<evidence type="ECO:0000256" key="1">
    <source>
        <dbReference type="SAM" id="Phobius"/>
    </source>
</evidence>
<dbReference type="HOGENOM" id="CLU_173160_0_0_9"/>
<keyword evidence="1" id="KW-0812">Transmembrane</keyword>
<dbReference type="KEGG" id="pri:PRIO_6031"/>
<dbReference type="AlphaFoldDB" id="A0A0E4HFH6"/>
<dbReference type="PATRIC" id="fig|1073571.4.peg.6470"/>
<gene>
    <name evidence="2" type="ORF">PRIO_6031</name>
</gene>
<dbReference type="Pfam" id="PF06946">
    <property type="entry name" value="Phage_holin_5_1"/>
    <property type="match status" value="1"/>
</dbReference>
<dbReference type="Proteomes" id="UP000033163">
    <property type="component" value="Chromosome I"/>
</dbReference>
<reference evidence="3" key="1">
    <citation type="submission" date="2015-03" db="EMBL/GenBank/DDBJ databases">
        <authorList>
            <person name="Wibberg D."/>
        </authorList>
    </citation>
    <scope>NUCLEOTIDE SEQUENCE [LARGE SCALE GENOMIC DNA]</scope>
</reference>
<dbReference type="EMBL" id="LN831776">
    <property type="protein sequence ID" value="CQR58400.1"/>
    <property type="molecule type" value="Genomic_DNA"/>
</dbReference>
<keyword evidence="1" id="KW-0472">Membrane</keyword>
<dbReference type="InterPro" id="IPR009708">
    <property type="entry name" value="Phage_A118_holin/antiholin"/>
</dbReference>
<dbReference type="STRING" id="483937.AMQ84_04120"/>
<name>A0A0E4HFH6_9BACL</name>
<accession>A0A0E4HFH6</accession>
<feature type="transmembrane region" description="Helical" evidence="1">
    <location>
        <begin position="6"/>
        <end position="25"/>
    </location>
</feature>
<evidence type="ECO:0000313" key="2">
    <source>
        <dbReference type="EMBL" id="CQR58400.1"/>
    </source>
</evidence>
<evidence type="ECO:0000313" key="3">
    <source>
        <dbReference type="Proteomes" id="UP000033163"/>
    </source>
</evidence>
<organism evidence="2 3">
    <name type="scientific">Paenibacillus riograndensis SBR5</name>
    <dbReference type="NCBI Taxonomy" id="1073571"/>
    <lineage>
        <taxon>Bacteria</taxon>
        <taxon>Bacillati</taxon>
        <taxon>Bacillota</taxon>
        <taxon>Bacilli</taxon>
        <taxon>Bacillales</taxon>
        <taxon>Paenibacillaceae</taxon>
        <taxon>Paenibacillus</taxon>
        <taxon>Paenibacillus sonchi group</taxon>
    </lineage>
</organism>
<protein>
    <submittedName>
        <fullName evidence="2">Putative membrane protein</fullName>
    </submittedName>
</protein>
<proteinExistence type="predicted"/>
<dbReference type="RefSeq" id="WP_020426196.1">
    <property type="nucleotide sequence ID" value="NZ_AGBD01000090.1"/>
</dbReference>
<feature type="transmembrane region" description="Helical" evidence="1">
    <location>
        <begin position="64"/>
        <end position="84"/>
    </location>
</feature>